<dbReference type="GO" id="GO:0030964">
    <property type="term" value="C:NADH dehydrogenase complex"/>
    <property type="evidence" value="ECO:0007669"/>
    <property type="project" value="TreeGrafter"/>
</dbReference>
<evidence type="ECO:0000256" key="3">
    <source>
        <dbReference type="ARBA" id="ARBA00022448"/>
    </source>
</evidence>
<dbReference type="GO" id="GO:0048038">
    <property type="term" value="F:quinone binding"/>
    <property type="evidence" value="ECO:0007669"/>
    <property type="project" value="UniProtKB-KW"/>
</dbReference>
<evidence type="ECO:0000256" key="11">
    <source>
        <dbReference type="RuleBase" id="RU003639"/>
    </source>
</evidence>
<keyword evidence="5 11" id="KW-0812">Transmembrane</keyword>
<dbReference type="GO" id="GO:0008137">
    <property type="term" value="F:NADH dehydrogenase (ubiquinone) activity"/>
    <property type="evidence" value="ECO:0007669"/>
    <property type="project" value="InterPro"/>
</dbReference>
<keyword evidence="8 12" id="KW-1133">Transmembrane helix</keyword>
<comment type="function">
    <text evidence="11">NDH-1 shuttles electrons from NADH, via FMN and iron-sulfur (Fe-S) centers, to quinones in the respiratory chain.</text>
</comment>
<evidence type="ECO:0000256" key="6">
    <source>
        <dbReference type="ARBA" id="ARBA00022719"/>
    </source>
</evidence>
<evidence type="ECO:0000256" key="5">
    <source>
        <dbReference type="ARBA" id="ARBA00022692"/>
    </source>
</evidence>
<evidence type="ECO:0000256" key="12">
    <source>
        <dbReference type="SAM" id="Phobius"/>
    </source>
</evidence>
<keyword evidence="10 12" id="KW-0472">Membrane</keyword>
<keyword evidence="6 11" id="KW-0874">Quinone</keyword>
<dbReference type="Pfam" id="PF00507">
    <property type="entry name" value="Oxidored_q4"/>
    <property type="match status" value="1"/>
</dbReference>
<dbReference type="Proteomes" id="UP000241362">
    <property type="component" value="Unassembled WGS sequence"/>
</dbReference>
<gene>
    <name evidence="13" type="ORF">C5F44_10635</name>
</gene>
<evidence type="ECO:0000313" key="14">
    <source>
        <dbReference type="Proteomes" id="UP000241362"/>
    </source>
</evidence>
<keyword evidence="4" id="KW-1003">Cell membrane</keyword>
<feature type="transmembrane region" description="Helical" evidence="12">
    <location>
        <begin position="64"/>
        <end position="84"/>
    </location>
</feature>
<comment type="catalytic activity">
    <reaction evidence="11">
        <text>a quinone + NADH + 5 H(+)(in) = a quinol + NAD(+) + 4 H(+)(out)</text>
        <dbReference type="Rhea" id="RHEA:57888"/>
        <dbReference type="ChEBI" id="CHEBI:15378"/>
        <dbReference type="ChEBI" id="CHEBI:24646"/>
        <dbReference type="ChEBI" id="CHEBI:57540"/>
        <dbReference type="ChEBI" id="CHEBI:57945"/>
        <dbReference type="ChEBI" id="CHEBI:132124"/>
    </reaction>
</comment>
<dbReference type="GO" id="GO:0005886">
    <property type="term" value="C:plasma membrane"/>
    <property type="evidence" value="ECO:0007669"/>
    <property type="project" value="UniProtKB-SubCell"/>
</dbReference>
<evidence type="ECO:0000256" key="4">
    <source>
        <dbReference type="ARBA" id="ARBA00022475"/>
    </source>
</evidence>
<keyword evidence="3" id="KW-0813">Transport</keyword>
<evidence type="ECO:0000256" key="1">
    <source>
        <dbReference type="ARBA" id="ARBA00004370"/>
    </source>
</evidence>
<dbReference type="PANTHER" id="PTHR11058">
    <property type="entry name" value="NADH-UBIQUINONE OXIDOREDUCTASE CHAIN 3"/>
    <property type="match status" value="1"/>
</dbReference>
<evidence type="ECO:0000313" key="13">
    <source>
        <dbReference type="EMBL" id="PTE14088.1"/>
    </source>
</evidence>
<evidence type="ECO:0000256" key="10">
    <source>
        <dbReference type="ARBA" id="ARBA00023136"/>
    </source>
</evidence>
<dbReference type="AlphaFoldDB" id="A0A2T4J8C4"/>
<name>A0A2T4J8C4_FUSBL</name>
<dbReference type="PANTHER" id="PTHR11058:SF22">
    <property type="entry name" value="NADH-QUINONE OXIDOREDUCTASE SUBUNIT A"/>
    <property type="match status" value="1"/>
</dbReference>
<keyword evidence="14" id="KW-1185">Reference proteome</keyword>
<feature type="transmembrane region" description="Helical" evidence="12">
    <location>
        <begin position="96"/>
        <end position="115"/>
    </location>
</feature>
<comment type="caution">
    <text evidence="13">The sequence shown here is derived from an EMBL/GenBank/DDBJ whole genome shotgun (WGS) entry which is preliminary data.</text>
</comment>
<organism evidence="13 14">
    <name type="scientific">Fuscovulum blasticum DSM 2131</name>
    <dbReference type="NCBI Taxonomy" id="1188250"/>
    <lineage>
        <taxon>Bacteria</taxon>
        <taxon>Pseudomonadati</taxon>
        <taxon>Pseudomonadota</taxon>
        <taxon>Alphaproteobacteria</taxon>
        <taxon>Rhodobacterales</taxon>
        <taxon>Paracoccaceae</taxon>
        <taxon>Pseudogemmobacter</taxon>
    </lineage>
</organism>
<accession>A0A2T4J8C4</accession>
<dbReference type="RefSeq" id="WP_107673514.1">
    <property type="nucleotide sequence ID" value="NZ_PZKE01000009.1"/>
</dbReference>
<evidence type="ECO:0000256" key="8">
    <source>
        <dbReference type="ARBA" id="ARBA00022989"/>
    </source>
</evidence>
<sequence length="132" mass="13796">MSEILGTLDPRAALVLHLGVVAFVMVAILVVAGTLREPGRPGFGIYESGAPPGPALLGRTATQYFLIAVIFMIFDVEVALLFSWAVAAKLLGPSGLIAATVFIVVLLAALAWLWLDGALETAPPPREAEDAS</sequence>
<keyword evidence="7" id="KW-1278">Translocase</keyword>
<dbReference type="Gene3D" id="1.20.58.1610">
    <property type="entry name" value="NADH:ubiquinone/plastoquinone oxidoreductase, chain 3"/>
    <property type="match status" value="1"/>
</dbReference>
<evidence type="ECO:0000256" key="2">
    <source>
        <dbReference type="ARBA" id="ARBA00008472"/>
    </source>
</evidence>
<dbReference type="InterPro" id="IPR038430">
    <property type="entry name" value="NDAH_ubi_oxred_su3_sf"/>
</dbReference>
<feature type="transmembrane region" description="Helical" evidence="12">
    <location>
        <begin position="12"/>
        <end position="35"/>
    </location>
</feature>
<evidence type="ECO:0000256" key="7">
    <source>
        <dbReference type="ARBA" id="ARBA00022967"/>
    </source>
</evidence>
<dbReference type="InterPro" id="IPR000440">
    <property type="entry name" value="NADH_UbQ/plastoQ_OxRdtase_su3"/>
</dbReference>
<dbReference type="EMBL" id="PZKE01000009">
    <property type="protein sequence ID" value="PTE14088.1"/>
    <property type="molecule type" value="Genomic_DNA"/>
</dbReference>
<evidence type="ECO:0000256" key="9">
    <source>
        <dbReference type="ARBA" id="ARBA00023027"/>
    </source>
</evidence>
<protein>
    <recommendedName>
        <fullName evidence="11">NADH-quinone oxidoreductase subunit</fullName>
        <ecNumber evidence="11">7.1.1.-</ecNumber>
    </recommendedName>
</protein>
<comment type="subcellular location">
    <subcellularLocation>
        <location evidence="11">Cell membrane</location>
        <topology evidence="11">Multi-pass membrane protein</topology>
    </subcellularLocation>
    <subcellularLocation>
        <location evidence="1">Membrane</location>
    </subcellularLocation>
</comment>
<dbReference type="EC" id="7.1.1.-" evidence="11"/>
<reference evidence="13 14" key="1">
    <citation type="submission" date="2018-03" db="EMBL/GenBank/DDBJ databases">
        <title>Rhodobacter blasticus.</title>
        <authorList>
            <person name="Meyer T.E."/>
            <person name="Miller S."/>
            <person name="Lodha T."/>
            <person name="Gandham S."/>
            <person name="Chintalapati S."/>
            <person name="Chintalapati V.R."/>
        </authorList>
    </citation>
    <scope>NUCLEOTIDE SEQUENCE [LARGE SCALE GENOMIC DNA]</scope>
    <source>
        <strain evidence="13 14">DSM 2131</strain>
    </source>
</reference>
<comment type="similarity">
    <text evidence="2 11">Belongs to the complex I subunit 3 family.</text>
</comment>
<proteinExistence type="inferred from homology"/>
<keyword evidence="9 11" id="KW-0520">NAD</keyword>